<dbReference type="SUPFAM" id="SSF52343">
    <property type="entry name" value="Ferredoxin reductase-like, C-terminal NADP-linked domain"/>
    <property type="match status" value="1"/>
</dbReference>
<dbReference type="AlphaFoldDB" id="A0A1H4WC62"/>
<keyword evidence="6" id="KW-0408">Iron</keyword>
<keyword evidence="2" id="KW-0285">Flavoprotein</keyword>
<dbReference type="PROSITE" id="PS00197">
    <property type="entry name" value="2FE2S_FER_1"/>
    <property type="match status" value="1"/>
</dbReference>
<dbReference type="PROSITE" id="PS51384">
    <property type="entry name" value="FAD_FR"/>
    <property type="match status" value="1"/>
</dbReference>
<dbReference type="InterPro" id="IPR039261">
    <property type="entry name" value="FNR_nucleotide-bd"/>
</dbReference>
<evidence type="ECO:0000256" key="1">
    <source>
        <dbReference type="ARBA" id="ARBA00001974"/>
    </source>
</evidence>
<dbReference type="InterPro" id="IPR017938">
    <property type="entry name" value="Riboflavin_synthase-like_b-brl"/>
</dbReference>
<keyword evidence="5" id="KW-0560">Oxidoreductase</keyword>
<dbReference type="GO" id="GO:0046872">
    <property type="term" value="F:metal ion binding"/>
    <property type="evidence" value="ECO:0007669"/>
    <property type="project" value="UniProtKB-KW"/>
</dbReference>
<sequence length="314" mass="33667">MTSDAEFSLQVTAVASPASGVRQVRLERHDRTVLPEWEPGAHIDVMLPNGVVRQYSLCGDPQDPSVYEIAVLRAPQSRGGSEYVHTRLRVGDVIPVRGPRNNFAFAARRRALFIAGGIGITPILAMIRRAEREGIDWTLVYGGRSRDTMAFADELERYGDGVQLVPEDEFGLVNLPGLLGTPLPDTEVYCCGPTGLLDAVQALCKPWPAGSLHLERFSGTVTDGPNDAFTVVAERSGVACSVVPGQSIVEALADAGIIVPTSCGEGLCGTCETKVLDGVPDHRDLLLGDDEREAGTSMMICVSRAKGERLVLDL</sequence>
<evidence type="ECO:0000259" key="8">
    <source>
        <dbReference type="PROSITE" id="PS51085"/>
    </source>
</evidence>
<dbReference type="PANTHER" id="PTHR47354:SF1">
    <property type="entry name" value="CARNITINE MONOOXYGENASE REDUCTASE SUBUNIT"/>
    <property type="match status" value="1"/>
</dbReference>
<dbReference type="OrthoDB" id="502624at2"/>
<dbReference type="InterPro" id="IPR017927">
    <property type="entry name" value="FAD-bd_FR_type"/>
</dbReference>
<dbReference type="Gene3D" id="3.40.50.80">
    <property type="entry name" value="Nucleotide-binding domain of ferredoxin-NADP reductase (FNR) module"/>
    <property type="match status" value="1"/>
</dbReference>
<dbReference type="InterPro" id="IPR036010">
    <property type="entry name" value="2Fe-2S_ferredoxin-like_sf"/>
</dbReference>
<evidence type="ECO:0000256" key="2">
    <source>
        <dbReference type="ARBA" id="ARBA00022630"/>
    </source>
</evidence>
<evidence type="ECO:0000256" key="7">
    <source>
        <dbReference type="ARBA" id="ARBA00023014"/>
    </source>
</evidence>
<evidence type="ECO:0000313" key="10">
    <source>
        <dbReference type="EMBL" id="SEC90805.1"/>
    </source>
</evidence>
<dbReference type="PANTHER" id="PTHR47354">
    <property type="entry name" value="NADH OXIDOREDUCTASE HCR"/>
    <property type="match status" value="1"/>
</dbReference>
<dbReference type="CDD" id="cd06185">
    <property type="entry name" value="PDR_like"/>
    <property type="match status" value="1"/>
</dbReference>
<keyword evidence="7" id="KW-0411">Iron-sulfur</keyword>
<keyword evidence="3" id="KW-0001">2Fe-2S</keyword>
<dbReference type="InterPro" id="IPR001433">
    <property type="entry name" value="OxRdtase_FAD/NAD-bd"/>
</dbReference>
<dbReference type="InterPro" id="IPR001041">
    <property type="entry name" value="2Fe-2S_ferredoxin-type"/>
</dbReference>
<name>A0A1H4WC62_9NOCA</name>
<dbReference type="GO" id="GO:0051537">
    <property type="term" value="F:2 iron, 2 sulfur cluster binding"/>
    <property type="evidence" value="ECO:0007669"/>
    <property type="project" value="UniProtKB-KW"/>
</dbReference>
<evidence type="ECO:0000256" key="6">
    <source>
        <dbReference type="ARBA" id="ARBA00023004"/>
    </source>
</evidence>
<reference evidence="11" key="1">
    <citation type="submission" date="2016-10" db="EMBL/GenBank/DDBJ databases">
        <authorList>
            <person name="Varghese N."/>
            <person name="Submissions S."/>
        </authorList>
    </citation>
    <scope>NUCLEOTIDE SEQUENCE [LARGE SCALE GENOMIC DNA]</scope>
    <source>
        <strain evidence="11">DSM 44498</strain>
    </source>
</reference>
<evidence type="ECO:0000256" key="4">
    <source>
        <dbReference type="ARBA" id="ARBA00022723"/>
    </source>
</evidence>
<dbReference type="Pfam" id="PF00111">
    <property type="entry name" value="Fer2"/>
    <property type="match status" value="1"/>
</dbReference>
<keyword evidence="11" id="KW-1185">Reference proteome</keyword>
<feature type="domain" description="FAD-binding FR-type" evidence="9">
    <location>
        <begin position="4"/>
        <end position="106"/>
    </location>
</feature>
<dbReference type="SUPFAM" id="SSF54292">
    <property type="entry name" value="2Fe-2S ferredoxin-like"/>
    <property type="match status" value="1"/>
</dbReference>
<dbReference type="EMBL" id="FNSV01000005">
    <property type="protein sequence ID" value="SEC90805.1"/>
    <property type="molecule type" value="Genomic_DNA"/>
</dbReference>
<dbReference type="InterPro" id="IPR050415">
    <property type="entry name" value="MRET"/>
</dbReference>
<dbReference type="PRINTS" id="PR00409">
    <property type="entry name" value="PHDIOXRDTASE"/>
</dbReference>
<evidence type="ECO:0000256" key="5">
    <source>
        <dbReference type="ARBA" id="ARBA00023002"/>
    </source>
</evidence>
<evidence type="ECO:0000313" key="11">
    <source>
        <dbReference type="Proteomes" id="UP000183561"/>
    </source>
</evidence>
<dbReference type="PROSITE" id="PS51085">
    <property type="entry name" value="2FE2S_FER_2"/>
    <property type="match status" value="1"/>
</dbReference>
<keyword evidence="4" id="KW-0479">Metal-binding</keyword>
<dbReference type="SUPFAM" id="SSF63380">
    <property type="entry name" value="Riboflavin synthase domain-like"/>
    <property type="match status" value="1"/>
</dbReference>
<dbReference type="RefSeq" id="WP_072947241.1">
    <property type="nucleotide sequence ID" value="NZ_FNSV01000005.1"/>
</dbReference>
<protein>
    <submittedName>
        <fullName evidence="10">Ferredoxin-NADP reductase</fullName>
    </submittedName>
</protein>
<dbReference type="Pfam" id="PF00175">
    <property type="entry name" value="NAD_binding_1"/>
    <property type="match status" value="1"/>
</dbReference>
<dbReference type="Gene3D" id="2.40.30.10">
    <property type="entry name" value="Translation factors"/>
    <property type="match status" value="1"/>
</dbReference>
<comment type="cofactor">
    <cofactor evidence="1">
        <name>FAD</name>
        <dbReference type="ChEBI" id="CHEBI:57692"/>
    </cofactor>
</comment>
<evidence type="ECO:0000256" key="3">
    <source>
        <dbReference type="ARBA" id="ARBA00022714"/>
    </source>
</evidence>
<dbReference type="InterPro" id="IPR012675">
    <property type="entry name" value="Beta-grasp_dom_sf"/>
</dbReference>
<gene>
    <name evidence="10" type="ORF">SAMN04490239_5931</name>
</gene>
<dbReference type="CDD" id="cd00207">
    <property type="entry name" value="fer2"/>
    <property type="match status" value="1"/>
</dbReference>
<organism evidence="10 11">
    <name type="scientific">Rhodococcus koreensis</name>
    <dbReference type="NCBI Taxonomy" id="99653"/>
    <lineage>
        <taxon>Bacteria</taxon>
        <taxon>Bacillati</taxon>
        <taxon>Actinomycetota</taxon>
        <taxon>Actinomycetes</taxon>
        <taxon>Mycobacteriales</taxon>
        <taxon>Nocardiaceae</taxon>
        <taxon>Rhodococcus</taxon>
    </lineage>
</organism>
<dbReference type="Gene3D" id="3.10.20.30">
    <property type="match status" value="1"/>
</dbReference>
<dbReference type="Proteomes" id="UP000183561">
    <property type="component" value="Unassembled WGS sequence"/>
</dbReference>
<dbReference type="GO" id="GO:0016491">
    <property type="term" value="F:oxidoreductase activity"/>
    <property type="evidence" value="ECO:0007669"/>
    <property type="project" value="UniProtKB-KW"/>
</dbReference>
<dbReference type="InterPro" id="IPR006058">
    <property type="entry name" value="2Fe2S_fd_BS"/>
</dbReference>
<evidence type="ECO:0000259" key="9">
    <source>
        <dbReference type="PROSITE" id="PS51384"/>
    </source>
</evidence>
<feature type="domain" description="2Fe-2S ferredoxin-type" evidence="8">
    <location>
        <begin position="227"/>
        <end position="314"/>
    </location>
</feature>
<proteinExistence type="predicted"/>
<accession>A0A1H4WC62</accession>